<keyword evidence="3" id="KW-0012">Acyltransferase</keyword>
<dbReference type="InterPro" id="IPR016036">
    <property type="entry name" value="Malonyl_transacylase_ACP-bd"/>
</dbReference>
<dbReference type="AlphaFoldDB" id="A0A317KV74"/>
<dbReference type="Gene3D" id="3.40.366.10">
    <property type="entry name" value="Malonyl-Coenzyme A Acyl Carrier Protein, domain 2"/>
    <property type="match status" value="1"/>
</dbReference>
<proteinExistence type="predicted"/>
<dbReference type="EMBL" id="QGTD01000015">
    <property type="protein sequence ID" value="PWU67377.1"/>
    <property type="molecule type" value="Genomic_DNA"/>
</dbReference>
<dbReference type="SUPFAM" id="SSF55048">
    <property type="entry name" value="Probable ACP-binding domain of malonyl-CoA ACP transacylase"/>
    <property type="match status" value="1"/>
</dbReference>
<keyword evidence="1 3" id="KW-0808">Transferase</keyword>
<dbReference type="InterPro" id="IPR001227">
    <property type="entry name" value="Ac_transferase_dom_sf"/>
</dbReference>
<protein>
    <submittedName>
        <fullName evidence="3">Acyltransferase</fullName>
    </submittedName>
</protein>
<reference evidence="3 4" key="1">
    <citation type="submission" date="2018-05" db="EMBL/GenBank/DDBJ databases">
        <title>Genomic analysis of Gracilibacillus dipsosauri DD1 reveals novel features of a salt-tolerant amylase.</title>
        <authorList>
            <person name="Deutch C.E."/>
            <person name="Yang S."/>
        </authorList>
    </citation>
    <scope>NUCLEOTIDE SEQUENCE [LARGE SCALE GENOMIC DNA]</scope>
    <source>
        <strain evidence="3 4">DD1</strain>
    </source>
</reference>
<dbReference type="PANTHER" id="PTHR45681">
    <property type="entry name" value="POLYKETIDE SYNTHASE 44-RELATED"/>
    <property type="match status" value="1"/>
</dbReference>
<gene>
    <name evidence="3" type="ORF">DLJ74_15705</name>
</gene>
<dbReference type="Proteomes" id="UP000245624">
    <property type="component" value="Unassembled WGS sequence"/>
</dbReference>
<dbReference type="Pfam" id="PF00698">
    <property type="entry name" value="Acyl_transf_1"/>
    <property type="match status" value="1"/>
</dbReference>
<evidence type="ECO:0000256" key="1">
    <source>
        <dbReference type="ARBA" id="ARBA00022679"/>
    </source>
</evidence>
<accession>A0A317KV74</accession>
<comment type="caution">
    <text evidence="3">The sequence shown here is derived from an EMBL/GenBank/DDBJ whole genome shotgun (WGS) entry which is preliminary data.</text>
</comment>
<evidence type="ECO:0000313" key="4">
    <source>
        <dbReference type="Proteomes" id="UP000245624"/>
    </source>
</evidence>
<name>A0A317KV74_9BACI</name>
<dbReference type="GO" id="GO:0016746">
    <property type="term" value="F:acyltransferase activity"/>
    <property type="evidence" value="ECO:0007669"/>
    <property type="project" value="UniProtKB-KW"/>
</dbReference>
<dbReference type="InterPro" id="IPR016035">
    <property type="entry name" value="Acyl_Trfase/lysoPLipase"/>
</dbReference>
<organism evidence="3 4">
    <name type="scientific">Gracilibacillus dipsosauri</name>
    <dbReference type="NCBI Taxonomy" id="178340"/>
    <lineage>
        <taxon>Bacteria</taxon>
        <taxon>Bacillati</taxon>
        <taxon>Bacillota</taxon>
        <taxon>Bacilli</taxon>
        <taxon>Bacillales</taxon>
        <taxon>Bacillaceae</taxon>
        <taxon>Gracilibacillus</taxon>
    </lineage>
</organism>
<evidence type="ECO:0000313" key="3">
    <source>
        <dbReference type="EMBL" id="PWU67377.1"/>
    </source>
</evidence>
<dbReference type="SMART" id="SM00827">
    <property type="entry name" value="PKS_AT"/>
    <property type="match status" value="1"/>
</dbReference>
<sequence>MKVLLLLVYLNNYIHSRVMSKVRCDEIMKDQIIFMFSGQGSQFFQMGKELYEQESIFKENLDQLDATFQRATGNSVIKYIYDEHRLKSDEFSDLFYTQPAIFMIEVALANLLIKKGIRPHAVIGSSLGEYAAGVVANVFHQEDVLNSLIDQVLFIKKFSQPGGMIAILASPSLYEEVPLLHHHSYLAAINNESHFVIASNLEGVKKIEQYLRTKEITFLRLPVTFPFHSSYIDVAGKAIQNRLSELHYQTPTIPFYSSVTGYRKENMNATYFWEVLREPIRFTSALTEVVDHDGAILIDLGPSGTLANLAKAQFKQQNDLSIFSILSPYADNVKALESVYSKLSIHDVGKSSKQKIQGVHGGRS</sequence>
<evidence type="ECO:0000259" key="2">
    <source>
        <dbReference type="SMART" id="SM00827"/>
    </source>
</evidence>
<keyword evidence="4" id="KW-1185">Reference proteome</keyword>
<dbReference type="PANTHER" id="PTHR45681:SF6">
    <property type="entry name" value="POLYKETIDE SYNTHASE 37"/>
    <property type="match status" value="1"/>
</dbReference>
<dbReference type="InterPro" id="IPR014043">
    <property type="entry name" value="Acyl_transferase_dom"/>
</dbReference>
<feature type="domain" description="Malonyl-CoA:ACP transacylase (MAT)" evidence="2">
    <location>
        <begin position="35"/>
        <end position="329"/>
    </location>
</feature>
<dbReference type="InterPro" id="IPR050444">
    <property type="entry name" value="Polyketide_Synthase"/>
</dbReference>
<dbReference type="OrthoDB" id="9765680at2"/>
<dbReference type="SUPFAM" id="SSF52151">
    <property type="entry name" value="FabD/lysophospholipase-like"/>
    <property type="match status" value="1"/>
</dbReference>